<dbReference type="Pfam" id="PF00534">
    <property type="entry name" value="Glycos_transf_1"/>
    <property type="match status" value="1"/>
</dbReference>
<keyword evidence="2" id="KW-0808">Transferase</keyword>
<protein>
    <submittedName>
        <fullName evidence="2">Glycosyltransferase</fullName>
    </submittedName>
</protein>
<dbReference type="InterPro" id="IPR008928">
    <property type="entry name" value="6-hairpin_glycosidase_sf"/>
</dbReference>
<dbReference type="Gene3D" id="3.40.50.2000">
    <property type="entry name" value="Glycogen Phosphorylase B"/>
    <property type="match status" value="2"/>
</dbReference>
<gene>
    <name evidence="2" type="ORF">FRZ54_20770</name>
</gene>
<dbReference type="GO" id="GO:0005975">
    <property type="term" value="P:carbohydrate metabolic process"/>
    <property type="evidence" value="ECO:0007669"/>
    <property type="project" value="InterPro"/>
</dbReference>
<keyword evidence="3" id="KW-1185">Reference proteome</keyword>
<reference evidence="2 3" key="1">
    <citation type="journal article" date="2017" name="Curr. Microbiol.">
        <title>Mucilaginibacter ginsenosidivorans sp. nov., Isolated from Soil of Ginseng Field.</title>
        <authorList>
            <person name="Kim M.M."/>
            <person name="Siddiqi M.Z."/>
            <person name="Im W.T."/>
        </authorList>
    </citation>
    <scope>NUCLEOTIDE SEQUENCE [LARGE SCALE GENOMIC DNA]</scope>
    <source>
        <strain evidence="2 3">Gsoil 3017</strain>
    </source>
</reference>
<sequence>MKLTYISTYPPRECGLASFNKSLINAINSNFHSEEEAFVVAVNNGNKDEYDYPGEVKFIIRQHDMMDYTEAAKFINASDTHACVLQHEFGIYGGDNGVYVLSLVNQLEKPLISVFHTVLEKPSFQQKAILQKVAKRSDKIVVMGKIAVKLLHKIYGIPQEKICFLEHGAPDLESPVNNPVKEDVLFRGRKVLLTFGLLSRNKGLETVIRALPKIVRSNPEVLYVILGSTHPEILKNSGEEYRESLVQLAARLNVSNNVAFINRFVSEDDLINYLTAADIYISPYLNEAQITSGTLAYAVGAGAAVVSTPYWHARELLDEGRGRLFNFKDESGLADIVNDLIRSPRKLSAIKKNAYNYGLNLRWPVIGRKYIDLIKEVIEKPDLSERILRSVIDPEIMPDFSLDYVKSLTNSTGIIQHAKYGIPNWKEGYCVDDNSRAMIMALMAEKQGHKDALDLLPAYMSFMLYMQNEGGYFRNFLSYKNEFLDKIGSEDAFGRAIWALGYLIHHAPSSAYAKFGEELFHKARPNFRNLTHLRGVGNTIIGLSYYLRSYPSDNDAHSTLDHLTGILMTAYDNCRGETWKWFENHLTYDNAILPLALLHSAEITRDEKVLDIAFESMNFLGGITINSKYCNPVGNNGWYSRDGELPSYDQQAIDIMAMVLMYAQAHHMTADPRYLKKLFRVYSWFLGENSLSVPLYDPETKGCYDGLHPTGINLNQGAESTLAYMISHLAVLEAFKVDTSYLYDKDAVESVLLK</sequence>
<dbReference type="InterPro" id="IPR001296">
    <property type="entry name" value="Glyco_trans_1"/>
</dbReference>
<dbReference type="AlphaFoldDB" id="A0A5B8V1H2"/>
<dbReference type="KEGG" id="mgin:FRZ54_20770"/>
<dbReference type="PANTHER" id="PTHR12526">
    <property type="entry name" value="GLYCOSYLTRANSFERASE"/>
    <property type="match status" value="1"/>
</dbReference>
<dbReference type="OrthoDB" id="9765330at2"/>
<dbReference type="RefSeq" id="WP_147033728.1">
    <property type="nucleotide sequence ID" value="NZ_CP042436.1"/>
</dbReference>
<evidence type="ECO:0000313" key="2">
    <source>
        <dbReference type="EMBL" id="QEC64895.1"/>
    </source>
</evidence>
<name>A0A5B8V1H2_9SPHI</name>
<dbReference type="SUPFAM" id="SSF48208">
    <property type="entry name" value="Six-hairpin glycosidases"/>
    <property type="match status" value="1"/>
</dbReference>
<dbReference type="SUPFAM" id="SSF53756">
    <property type="entry name" value="UDP-Glycosyltransferase/glycogen phosphorylase"/>
    <property type="match status" value="1"/>
</dbReference>
<dbReference type="GO" id="GO:0016757">
    <property type="term" value="F:glycosyltransferase activity"/>
    <property type="evidence" value="ECO:0007669"/>
    <property type="project" value="InterPro"/>
</dbReference>
<dbReference type="PANTHER" id="PTHR12526:SF572">
    <property type="entry name" value="BLL5144 PROTEIN"/>
    <property type="match status" value="1"/>
</dbReference>
<accession>A0A5B8V1H2</accession>
<evidence type="ECO:0000313" key="3">
    <source>
        <dbReference type="Proteomes" id="UP000321479"/>
    </source>
</evidence>
<proteinExistence type="predicted"/>
<dbReference type="CDD" id="cd03822">
    <property type="entry name" value="GT4_mannosyltransferase-like"/>
    <property type="match status" value="1"/>
</dbReference>
<feature type="domain" description="Glycosyl transferase family 1" evidence="1">
    <location>
        <begin position="187"/>
        <end position="356"/>
    </location>
</feature>
<dbReference type="EMBL" id="CP042436">
    <property type="protein sequence ID" value="QEC64895.1"/>
    <property type="molecule type" value="Genomic_DNA"/>
</dbReference>
<evidence type="ECO:0000259" key="1">
    <source>
        <dbReference type="Pfam" id="PF00534"/>
    </source>
</evidence>
<dbReference type="Proteomes" id="UP000321479">
    <property type="component" value="Chromosome"/>
</dbReference>
<organism evidence="2 3">
    <name type="scientific">Mucilaginibacter ginsenosidivorans</name>
    <dbReference type="NCBI Taxonomy" id="398053"/>
    <lineage>
        <taxon>Bacteria</taxon>
        <taxon>Pseudomonadati</taxon>
        <taxon>Bacteroidota</taxon>
        <taxon>Sphingobacteriia</taxon>
        <taxon>Sphingobacteriales</taxon>
        <taxon>Sphingobacteriaceae</taxon>
        <taxon>Mucilaginibacter</taxon>
    </lineage>
</organism>
<dbReference type="Gene3D" id="1.50.10.20">
    <property type="match status" value="1"/>
</dbReference>